<comment type="caution">
    <text evidence="4">The sequence shown here is derived from an EMBL/GenBank/DDBJ whole genome shotgun (WGS) entry which is preliminary data.</text>
</comment>
<reference evidence="4 5" key="1">
    <citation type="submission" date="2024-10" db="EMBL/GenBank/DDBJ databases">
        <title>The Natural Products Discovery Center: Release of the First 8490 Sequenced Strains for Exploring Actinobacteria Biosynthetic Diversity.</title>
        <authorList>
            <person name="Kalkreuter E."/>
            <person name="Kautsar S.A."/>
            <person name="Yang D."/>
            <person name="Bader C.D."/>
            <person name="Teijaro C.N."/>
            <person name="Fluegel L."/>
            <person name="Davis C.M."/>
            <person name="Simpson J.R."/>
            <person name="Lauterbach L."/>
            <person name="Steele A.D."/>
            <person name="Gui C."/>
            <person name="Meng S."/>
            <person name="Li G."/>
            <person name="Viehrig K."/>
            <person name="Ye F."/>
            <person name="Su P."/>
            <person name="Kiefer A.F."/>
            <person name="Nichols A."/>
            <person name="Cepeda A.J."/>
            <person name="Yan W."/>
            <person name="Fan B."/>
            <person name="Jiang Y."/>
            <person name="Adhikari A."/>
            <person name="Zheng C.-J."/>
            <person name="Schuster L."/>
            <person name="Cowan T.M."/>
            <person name="Smanski M.J."/>
            <person name="Chevrette M.G."/>
            <person name="De Carvalho L.P.S."/>
            <person name="Shen B."/>
        </authorList>
    </citation>
    <scope>NUCLEOTIDE SEQUENCE [LARGE SCALE GENOMIC DNA]</scope>
    <source>
        <strain evidence="4 5">NPDC049503</strain>
    </source>
</reference>
<organism evidence="4 5">
    <name type="scientific">Nonomuraea indica</name>
    <dbReference type="NCBI Taxonomy" id="1581193"/>
    <lineage>
        <taxon>Bacteria</taxon>
        <taxon>Bacillati</taxon>
        <taxon>Actinomycetota</taxon>
        <taxon>Actinomycetes</taxon>
        <taxon>Streptosporangiales</taxon>
        <taxon>Streptosporangiaceae</taxon>
        <taxon>Nonomuraea</taxon>
    </lineage>
</organism>
<evidence type="ECO:0000313" key="4">
    <source>
        <dbReference type="EMBL" id="MFI7442254.1"/>
    </source>
</evidence>
<name>A0ABW8A650_9ACTN</name>
<feature type="region of interest" description="Disordered" evidence="1">
    <location>
        <begin position="324"/>
        <end position="460"/>
    </location>
</feature>
<dbReference type="InterPro" id="IPR029058">
    <property type="entry name" value="AB_hydrolase_fold"/>
</dbReference>
<dbReference type="InterPro" id="IPR000073">
    <property type="entry name" value="AB_hydrolase_1"/>
</dbReference>
<keyword evidence="2" id="KW-0812">Transmembrane</keyword>
<keyword evidence="2" id="KW-0472">Membrane</keyword>
<dbReference type="SUPFAM" id="SSF53474">
    <property type="entry name" value="alpha/beta-Hydrolases"/>
    <property type="match status" value="1"/>
</dbReference>
<dbReference type="Proteomes" id="UP001612928">
    <property type="component" value="Unassembled WGS sequence"/>
</dbReference>
<keyword evidence="2" id="KW-1133">Transmembrane helix</keyword>
<feature type="transmembrane region" description="Helical" evidence="2">
    <location>
        <begin position="79"/>
        <end position="100"/>
    </location>
</feature>
<dbReference type="RefSeq" id="WP_397022208.1">
    <property type="nucleotide sequence ID" value="NZ_JBITMB010000004.1"/>
</dbReference>
<accession>A0ABW8A650</accession>
<evidence type="ECO:0000256" key="1">
    <source>
        <dbReference type="SAM" id="MobiDB-lite"/>
    </source>
</evidence>
<sequence length="605" mass="62281">MERRLVVLAASAFIVAAVLSCAWVTGQFTTPAVDRTEGFLGELAARDQPWTRLFRTTDALAGLACLAGVVLLPRARRQWAGWLAMAAFGAFTVAGAVFPYDCAVLSDPACAGGPLSPSHHAHVATAALPSAAVLAAMALLTRRWQAWGATLITGAAFGVSALTLAAVLSGRLAGVAQRVQVLLVAAWLVYVALRLLIAEPPARRTRRQHVLAEGAGPAVLVSAGPGGAWFHWDLVARELARGHLVTRFDRPGLGLSPASPVPPTLYGEAARLAALAPPHPQRVTVVAGSVAAWHAEAFARLHPLRVSGLVLVNPACERGRRRFSHTLCRPGPGEIVSSGRPPADDPTPDESPRGDVVHGEIPYGEIVRGESPGSRAGEMSSDCSGPGIVSGEGAPGGRVSGGRAADGPASGRPGSGGPVVGSRAATGGLTAGRRAAGRVTAGRRAAGRFGSGWRPAGRLPAGRAGGPWRVAGGAGAEGSPVGRMLGDWMPALGGTWGATALARLTGPVAHRLLVGLPDAYGVYRRGRVPATVAGEWLARRGMAADLRRIRAAYPLPDVPVTVISSGGRSRCRERVARLLDAKLVHLPGCGRHAQLDDPGAIADAV</sequence>
<evidence type="ECO:0000259" key="3">
    <source>
        <dbReference type="Pfam" id="PF00561"/>
    </source>
</evidence>
<protein>
    <submittedName>
        <fullName evidence="4">Alpha/beta fold hydrolase</fullName>
    </submittedName>
</protein>
<dbReference type="Pfam" id="PF06197">
    <property type="entry name" value="DUF998"/>
    <property type="match status" value="1"/>
</dbReference>
<gene>
    <name evidence="4" type="ORF">ACIBP5_20000</name>
</gene>
<feature type="compositionally biased region" description="Gly residues" evidence="1">
    <location>
        <begin position="388"/>
        <end position="400"/>
    </location>
</feature>
<feature type="domain" description="AB hydrolase-1" evidence="3">
    <location>
        <begin position="219"/>
        <end position="314"/>
    </location>
</feature>
<feature type="transmembrane region" description="Helical" evidence="2">
    <location>
        <begin position="147"/>
        <end position="167"/>
    </location>
</feature>
<dbReference type="InterPro" id="IPR009339">
    <property type="entry name" value="DUF998"/>
</dbReference>
<evidence type="ECO:0000256" key="2">
    <source>
        <dbReference type="SAM" id="Phobius"/>
    </source>
</evidence>
<feature type="compositionally biased region" description="Low complexity" evidence="1">
    <location>
        <begin position="420"/>
        <end position="460"/>
    </location>
</feature>
<feature type="transmembrane region" description="Helical" evidence="2">
    <location>
        <begin position="53"/>
        <end position="72"/>
    </location>
</feature>
<dbReference type="Pfam" id="PF00561">
    <property type="entry name" value="Abhydrolase_1"/>
    <property type="match status" value="1"/>
</dbReference>
<feature type="transmembrane region" description="Helical" evidence="2">
    <location>
        <begin position="120"/>
        <end position="140"/>
    </location>
</feature>
<keyword evidence="4" id="KW-0378">Hydrolase</keyword>
<proteinExistence type="predicted"/>
<dbReference type="PROSITE" id="PS51257">
    <property type="entry name" value="PROKAR_LIPOPROTEIN"/>
    <property type="match status" value="1"/>
</dbReference>
<evidence type="ECO:0000313" key="5">
    <source>
        <dbReference type="Proteomes" id="UP001612928"/>
    </source>
</evidence>
<dbReference type="GO" id="GO:0016787">
    <property type="term" value="F:hydrolase activity"/>
    <property type="evidence" value="ECO:0007669"/>
    <property type="project" value="UniProtKB-KW"/>
</dbReference>
<keyword evidence="5" id="KW-1185">Reference proteome</keyword>
<feature type="compositionally biased region" description="Low complexity" evidence="1">
    <location>
        <begin position="401"/>
        <end position="412"/>
    </location>
</feature>
<feature type="transmembrane region" description="Helical" evidence="2">
    <location>
        <begin position="179"/>
        <end position="197"/>
    </location>
</feature>
<dbReference type="Gene3D" id="3.40.50.1820">
    <property type="entry name" value="alpha/beta hydrolase"/>
    <property type="match status" value="1"/>
</dbReference>
<dbReference type="EMBL" id="JBITMB010000004">
    <property type="protein sequence ID" value="MFI7442254.1"/>
    <property type="molecule type" value="Genomic_DNA"/>
</dbReference>